<keyword evidence="3" id="KW-0274">FAD</keyword>
<evidence type="ECO:0000313" key="7">
    <source>
        <dbReference type="Proteomes" id="UP000243797"/>
    </source>
</evidence>
<accession>A0A2K1QPC9</accession>
<evidence type="ECO:0000256" key="3">
    <source>
        <dbReference type="ARBA" id="ARBA00022827"/>
    </source>
</evidence>
<dbReference type="InterPro" id="IPR050641">
    <property type="entry name" value="RIFMO-like"/>
</dbReference>
<dbReference type="InterPro" id="IPR036188">
    <property type="entry name" value="FAD/NAD-bd_sf"/>
</dbReference>
<evidence type="ECO:0000313" key="6">
    <source>
        <dbReference type="EMBL" id="PNS16809.1"/>
    </source>
</evidence>
<gene>
    <name evidence="6" type="ORF">CAC42_4773</name>
</gene>
<dbReference type="Gene3D" id="3.50.50.60">
    <property type="entry name" value="FAD/NAD(P)-binding domain"/>
    <property type="match status" value="1"/>
</dbReference>
<dbReference type="AlphaFoldDB" id="A0A2K1QPC9"/>
<organism evidence="6 7">
    <name type="scientific">Sphaceloma murrayae</name>
    <dbReference type="NCBI Taxonomy" id="2082308"/>
    <lineage>
        <taxon>Eukaryota</taxon>
        <taxon>Fungi</taxon>
        <taxon>Dikarya</taxon>
        <taxon>Ascomycota</taxon>
        <taxon>Pezizomycotina</taxon>
        <taxon>Dothideomycetes</taxon>
        <taxon>Dothideomycetidae</taxon>
        <taxon>Myriangiales</taxon>
        <taxon>Elsinoaceae</taxon>
        <taxon>Sphaceloma</taxon>
    </lineage>
</organism>
<keyword evidence="7" id="KW-1185">Reference proteome</keyword>
<comment type="cofactor">
    <cofactor evidence="1">
        <name>FAD</name>
        <dbReference type="ChEBI" id="CHEBI:57692"/>
    </cofactor>
</comment>
<keyword evidence="4" id="KW-0560">Oxidoreductase</keyword>
<proteinExistence type="predicted"/>
<dbReference type="Pfam" id="PF01494">
    <property type="entry name" value="FAD_binding_3"/>
    <property type="match status" value="1"/>
</dbReference>
<dbReference type="InParanoid" id="A0A2K1QPC9"/>
<dbReference type="STRING" id="2082308.A0A2K1QPC9"/>
<evidence type="ECO:0000259" key="5">
    <source>
        <dbReference type="Pfam" id="PF01494"/>
    </source>
</evidence>
<dbReference type="Gene3D" id="3.30.70.2450">
    <property type="match status" value="1"/>
</dbReference>
<dbReference type="PRINTS" id="PR00420">
    <property type="entry name" value="RNGMNOXGNASE"/>
</dbReference>
<evidence type="ECO:0000256" key="2">
    <source>
        <dbReference type="ARBA" id="ARBA00022630"/>
    </source>
</evidence>
<dbReference type="PANTHER" id="PTHR43004">
    <property type="entry name" value="TRK SYSTEM POTASSIUM UPTAKE PROTEIN"/>
    <property type="match status" value="1"/>
</dbReference>
<dbReference type="GO" id="GO:0071949">
    <property type="term" value="F:FAD binding"/>
    <property type="evidence" value="ECO:0007669"/>
    <property type="project" value="InterPro"/>
</dbReference>
<dbReference type="InterPro" id="IPR002938">
    <property type="entry name" value="FAD-bd"/>
</dbReference>
<reference evidence="6 7" key="1">
    <citation type="submission" date="2017-06" db="EMBL/GenBank/DDBJ databases">
        <title>Draft genome sequence of a variant of Elsinoe murrayae.</title>
        <authorList>
            <person name="Cheng Q."/>
        </authorList>
    </citation>
    <scope>NUCLEOTIDE SEQUENCE [LARGE SCALE GENOMIC DNA]</scope>
    <source>
        <strain evidence="6 7">CQ-2017a</strain>
    </source>
</reference>
<dbReference type="GO" id="GO:0016709">
    <property type="term" value="F:oxidoreductase activity, acting on paired donors, with incorporation or reduction of molecular oxygen, NAD(P)H as one donor, and incorporation of one atom of oxygen"/>
    <property type="evidence" value="ECO:0007669"/>
    <property type="project" value="UniProtKB-ARBA"/>
</dbReference>
<keyword evidence="2" id="KW-0285">Flavoprotein</keyword>
<protein>
    <recommendedName>
        <fullName evidence="5">FAD-binding domain-containing protein</fullName>
    </recommendedName>
</protein>
<dbReference type="OrthoDB" id="2096480at2759"/>
<dbReference type="EMBL" id="NKHZ01000055">
    <property type="protein sequence ID" value="PNS16809.1"/>
    <property type="molecule type" value="Genomic_DNA"/>
</dbReference>
<dbReference type="SUPFAM" id="SSF51905">
    <property type="entry name" value="FAD/NAD(P)-binding domain"/>
    <property type="match status" value="1"/>
</dbReference>
<sequence length="397" mass="44433">MAEMQEAGILEDIKKKAMVNNILSFWIGDGPQKKRVAYVEKLEGGKIFPAGLNCPQPILTETIKSYLESMPGTDIRFNQRIETIEQDAADVRISCTNPLDGQRTDYTCNWLVGADGAGSTVRTLLDIPFEGFSWPKEDFCATNIRYPFKKHGFTTANFVMDPVHWGVITVIDDTGLWRCAFGVDAGKTNEEIRKELDEHFKHILPGWPGDGYELVQLNRYKPHQRCASQYRMGRCFLAGDAAHSNNPIGGLGLTTGLLDAGPLGRALAAVTLGEAPERILDHWAEARRTKWLTFTNGFSIENKRMVQRGGYSEDPRGIWKLDDVSAANGMDDWIKMATPDKKQADEAMYKSLEDKQAQVASRMKQWEIALDPEWMAEFEDPAVVAARKALRPSSQVS</sequence>
<dbReference type="PANTHER" id="PTHR43004:SF19">
    <property type="entry name" value="BINDING MONOOXYGENASE, PUTATIVE (JCVI)-RELATED"/>
    <property type="match status" value="1"/>
</dbReference>
<evidence type="ECO:0000256" key="1">
    <source>
        <dbReference type="ARBA" id="ARBA00001974"/>
    </source>
</evidence>
<dbReference type="Proteomes" id="UP000243797">
    <property type="component" value="Unassembled WGS sequence"/>
</dbReference>
<feature type="domain" description="FAD-binding" evidence="5">
    <location>
        <begin position="2"/>
        <end position="288"/>
    </location>
</feature>
<name>A0A2K1QPC9_9PEZI</name>
<evidence type="ECO:0000256" key="4">
    <source>
        <dbReference type="ARBA" id="ARBA00023002"/>
    </source>
</evidence>
<comment type="caution">
    <text evidence="6">The sequence shown here is derived from an EMBL/GenBank/DDBJ whole genome shotgun (WGS) entry which is preliminary data.</text>
</comment>